<name>A0A8H3HHI4_9AGAM</name>
<evidence type="ECO:0000313" key="2">
    <source>
        <dbReference type="Proteomes" id="UP000663853"/>
    </source>
</evidence>
<organism evidence="1 2">
    <name type="scientific">Rhizoctonia solani</name>
    <dbReference type="NCBI Taxonomy" id="456999"/>
    <lineage>
        <taxon>Eukaryota</taxon>
        <taxon>Fungi</taxon>
        <taxon>Dikarya</taxon>
        <taxon>Basidiomycota</taxon>
        <taxon>Agaricomycotina</taxon>
        <taxon>Agaricomycetes</taxon>
        <taxon>Cantharellales</taxon>
        <taxon>Ceratobasidiaceae</taxon>
        <taxon>Rhizoctonia</taxon>
    </lineage>
</organism>
<sequence>MPPTNQIKYSYFWAQPRSPRYLDTGSAAGGPYKHSRGDVISLPLGSRFSGRHAGGATRDHIFGGSYYGSGYPYGSYGSTWVGGRLFPFFYWPIYIGPYEYYGASEYGPANSTDRPGGPMYTASILTIDSKFNTSDVYRILGDQDSINAILSALHEKCSVANGTVLGYSPSTRHSSRDLPHVESIVQFYRASSFALSLDGYINSAALPNNTKQLVSSLGSPTPLPIGIDQYGDLLVTSNDPTGAMIA</sequence>
<dbReference type="Proteomes" id="UP000663853">
    <property type="component" value="Unassembled WGS sequence"/>
</dbReference>
<evidence type="ECO:0000313" key="1">
    <source>
        <dbReference type="EMBL" id="CAE6513493.1"/>
    </source>
</evidence>
<reference evidence="1" key="1">
    <citation type="submission" date="2021-01" db="EMBL/GenBank/DDBJ databases">
        <authorList>
            <person name="Kaushik A."/>
        </authorList>
    </citation>
    <scope>NUCLEOTIDE SEQUENCE</scope>
    <source>
        <strain evidence="1">AG6-10EEA</strain>
    </source>
</reference>
<comment type="caution">
    <text evidence="1">The sequence shown here is derived from an EMBL/GenBank/DDBJ whole genome shotgun (WGS) entry which is preliminary data.</text>
</comment>
<protein>
    <submittedName>
        <fullName evidence="1">Uncharacterized protein</fullName>
    </submittedName>
</protein>
<dbReference type="EMBL" id="CAJMXA010003725">
    <property type="protein sequence ID" value="CAE6513493.1"/>
    <property type="molecule type" value="Genomic_DNA"/>
</dbReference>
<dbReference type="AlphaFoldDB" id="A0A8H3HHI4"/>
<accession>A0A8H3HHI4</accession>
<gene>
    <name evidence="1" type="ORF">RDB_LOCUS132910</name>
</gene>
<proteinExistence type="predicted"/>